<accession>A0A3B1CVN6</accession>
<organism evidence="1">
    <name type="scientific">hydrothermal vent metagenome</name>
    <dbReference type="NCBI Taxonomy" id="652676"/>
    <lineage>
        <taxon>unclassified sequences</taxon>
        <taxon>metagenomes</taxon>
        <taxon>ecological metagenomes</taxon>
    </lineage>
</organism>
<gene>
    <name evidence="1" type="ORF">MNBD_NITROSPIRAE03-1638</name>
</gene>
<dbReference type="NCBIfam" id="TIGR02595">
    <property type="entry name" value="PEP_CTERM"/>
    <property type="match status" value="1"/>
</dbReference>
<proteinExistence type="predicted"/>
<dbReference type="EMBL" id="UOGI01000368">
    <property type="protein sequence ID" value="VAX34666.1"/>
    <property type="molecule type" value="Genomic_DNA"/>
</dbReference>
<name>A0A3B1CVN6_9ZZZZ</name>
<reference evidence="1" key="1">
    <citation type="submission" date="2018-06" db="EMBL/GenBank/DDBJ databases">
        <authorList>
            <person name="Zhirakovskaya E."/>
        </authorList>
    </citation>
    <scope>NUCLEOTIDE SEQUENCE</scope>
</reference>
<evidence type="ECO:0000313" key="1">
    <source>
        <dbReference type="EMBL" id="VAX34666.1"/>
    </source>
</evidence>
<evidence type="ECO:0008006" key="2">
    <source>
        <dbReference type="Google" id="ProtNLM"/>
    </source>
</evidence>
<dbReference type="AlphaFoldDB" id="A0A3B1CVN6"/>
<sequence>MKSVILILSLALLIFGGVSVADATTVDFQIGADNSIDYDSALNIDFRSSIVSPYPEFTLGVGDSFTFDYGTIERIEVITSQDTYSITAYLSFVLPEEIVVGSDGTVETVKVHGMGRMESDKFSISFNPETVQFDTDGEFTVQMRSIDAYPVTGGDTCGFNRVCYSPNEDEGTITAKVTLNSSPTAVPEPSTFILFGTILIGALGVKRIKR</sequence>
<dbReference type="InterPro" id="IPR013424">
    <property type="entry name" value="Ice-binding_C"/>
</dbReference>
<protein>
    <recommendedName>
        <fullName evidence="2">PEP-CTERM protein-sorting domain-containing protein</fullName>
    </recommendedName>
</protein>